<dbReference type="EMBL" id="UYRX01000470">
    <property type="protein sequence ID" value="VDK82645.1"/>
    <property type="molecule type" value="Genomic_DNA"/>
</dbReference>
<dbReference type="AlphaFoldDB" id="A0A3P6TNK7"/>
<evidence type="ECO:0000313" key="1">
    <source>
        <dbReference type="EMBL" id="VDK82645.1"/>
    </source>
</evidence>
<name>A0A3P6TNK7_LITSI</name>
<proteinExistence type="predicted"/>
<sequence length="80" mass="9182">MKRHSAGRVAPNKNPRRCVYDHEEAGRAEGLERFLVAKGEERRESAASRSLFRSKQLVFYDTCLTQAVPSEFRLSNRKEG</sequence>
<reference evidence="1 2" key="1">
    <citation type="submission" date="2018-08" db="EMBL/GenBank/DDBJ databases">
        <authorList>
            <person name="Laetsch R D."/>
            <person name="Stevens L."/>
            <person name="Kumar S."/>
            <person name="Blaxter L. M."/>
        </authorList>
    </citation>
    <scope>NUCLEOTIDE SEQUENCE [LARGE SCALE GENOMIC DNA]</scope>
</reference>
<accession>A0A3P6TNK7</accession>
<protein>
    <submittedName>
        <fullName evidence="1">Uncharacterized protein</fullName>
    </submittedName>
</protein>
<gene>
    <name evidence="1" type="ORF">NLS_LOCUS5859</name>
</gene>
<keyword evidence="2" id="KW-1185">Reference proteome</keyword>
<organism evidence="1 2">
    <name type="scientific">Litomosoides sigmodontis</name>
    <name type="common">Filarial nematode worm</name>
    <dbReference type="NCBI Taxonomy" id="42156"/>
    <lineage>
        <taxon>Eukaryota</taxon>
        <taxon>Metazoa</taxon>
        <taxon>Ecdysozoa</taxon>
        <taxon>Nematoda</taxon>
        <taxon>Chromadorea</taxon>
        <taxon>Rhabditida</taxon>
        <taxon>Spirurina</taxon>
        <taxon>Spiruromorpha</taxon>
        <taxon>Filarioidea</taxon>
        <taxon>Onchocercidae</taxon>
        <taxon>Litomosoides</taxon>
    </lineage>
</organism>
<dbReference type="Proteomes" id="UP000277928">
    <property type="component" value="Unassembled WGS sequence"/>
</dbReference>
<evidence type="ECO:0000313" key="2">
    <source>
        <dbReference type="Proteomes" id="UP000277928"/>
    </source>
</evidence>